<dbReference type="CDD" id="cd03177">
    <property type="entry name" value="GST_C_Delta_Epsilon"/>
    <property type="match status" value="1"/>
</dbReference>
<dbReference type="PANTHER" id="PTHR43969">
    <property type="entry name" value="GLUTATHIONE S TRANSFERASE D10, ISOFORM A-RELATED"/>
    <property type="match status" value="1"/>
</dbReference>
<dbReference type="FunFam" id="1.20.1050.10:FF:000007">
    <property type="entry name" value="Glutathione S-transferase 1-1"/>
    <property type="match status" value="1"/>
</dbReference>
<feature type="domain" description="GST C-terminal" evidence="4">
    <location>
        <begin position="89"/>
        <end position="213"/>
    </location>
</feature>
<dbReference type="EC" id="2.5.1.18" evidence="5"/>
<sequence length="219" mass="24700">MKVKLYGTIISPPTRAVLMCAKALGVDLQLINIDLVASEQISEEFMKINPCHTIPVLEDCDGFIVSDSHAINGYLVDKYGKNDLLFPKDPKVRATINHRLHFDSSVFFVKGVNIVKPLVFGGGVQPDELETKLEVLKEVFVVVERMLEQSKSLYIAGNEFSIADFSFASTITQWNIFVPYADFPKIKSYIERIQKLPFYEANKEGLSECTTLIASFLRR</sequence>
<dbReference type="Gene3D" id="3.40.30.10">
    <property type="entry name" value="Glutaredoxin"/>
    <property type="match status" value="1"/>
</dbReference>
<dbReference type="GO" id="GO:0004364">
    <property type="term" value="F:glutathione transferase activity"/>
    <property type="evidence" value="ECO:0007669"/>
    <property type="project" value="UniProtKB-EC"/>
</dbReference>
<protein>
    <submittedName>
        <fullName evidence="5">Glutathione S-transeferase</fullName>
        <ecNumber evidence="5">2.5.1.18</ecNumber>
    </submittedName>
</protein>
<evidence type="ECO:0000256" key="2">
    <source>
        <dbReference type="RuleBase" id="RU003494"/>
    </source>
</evidence>
<dbReference type="InterPro" id="IPR004046">
    <property type="entry name" value="GST_C"/>
</dbReference>
<evidence type="ECO:0000313" key="5">
    <source>
        <dbReference type="EMBL" id="AJE61310.1"/>
    </source>
</evidence>
<dbReference type="PROSITE" id="PS50405">
    <property type="entry name" value="GST_CTER"/>
    <property type="match status" value="1"/>
</dbReference>
<dbReference type="AlphaFoldDB" id="A0A0C4X6W3"/>
<dbReference type="CDD" id="cd03045">
    <property type="entry name" value="GST_N_Delta_Epsilon"/>
    <property type="match status" value="1"/>
</dbReference>
<dbReference type="InterPro" id="IPR004045">
    <property type="entry name" value="Glutathione_S-Trfase_N"/>
</dbReference>
<comment type="subunit">
    <text evidence="1">Homodimer.</text>
</comment>
<name>A0A0C4X6W3_9CUCU</name>
<dbReference type="SUPFAM" id="SSF52833">
    <property type="entry name" value="Thioredoxin-like"/>
    <property type="match status" value="1"/>
</dbReference>
<dbReference type="Pfam" id="PF00043">
    <property type="entry name" value="GST_C"/>
    <property type="match status" value="1"/>
</dbReference>
<reference evidence="5" key="1">
    <citation type="submission" date="2014-12" db="EMBL/GenBank/DDBJ databases">
        <title>Nine GSTs of the Chinese white pine beetle, Dendroctonus armandi (Curculionidae: Scolytinae), and their transcript levels under different development stages and treatments.</title>
        <authorList>
            <person name="Dai L."/>
            <person name="Chen H."/>
        </authorList>
    </citation>
    <scope>NUCLEOTIDE SEQUENCE</scope>
</reference>
<evidence type="ECO:0000259" key="4">
    <source>
        <dbReference type="PROSITE" id="PS50405"/>
    </source>
</evidence>
<dbReference type="InterPro" id="IPR010987">
    <property type="entry name" value="Glutathione-S-Trfase_C-like"/>
</dbReference>
<dbReference type="FunFam" id="3.40.30.10:FF:000034">
    <property type="entry name" value="glutathione S-transferase 1"/>
    <property type="match status" value="1"/>
</dbReference>
<dbReference type="PANTHER" id="PTHR43969:SF9">
    <property type="entry name" value="GLUTATHIONE S TRANSFERASE D10, ISOFORM A-RELATED"/>
    <property type="match status" value="1"/>
</dbReference>
<dbReference type="InterPro" id="IPR040079">
    <property type="entry name" value="Glutathione_S-Trfase"/>
</dbReference>
<dbReference type="SFLD" id="SFLDG00358">
    <property type="entry name" value="Main_(cytGST)"/>
    <property type="match status" value="1"/>
</dbReference>
<proteinExistence type="evidence at transcript level"/>
<dbReference type="Pfam" id="PF02798">
    <property type="entry name" value="GST_N"/>
    <property type="match status" value="1"/>
</dbReference>
<keyword evidence="5" id="KW-0808">Transferase</keyword>
<dbReference type="GO" id="GO:0006749">
    <property type="term" value="P:glutathione metabolic process"/>
    <property type="evidence" value="ECO:0007669"/>
    <property type="project" value="TreeGrafter"/>
</dbReference>
<feature type="domain" description="GST N-terminal" evidence="3">
    <location>
        <begin position="1"/>
        <end position="83"/>
    </location>
</feature>
<dbReference type="Gene3D" id="1.20.1050.10">
    <property type="match status" value="1"/>
</dbReference>
<accession>A0A0C4X6W3</accession>
<dbReference type="SUPFAM" id="SSF47616">
    <property type="entry name" value="GST C-terminal domain-like"/>
    <property type="match status" value="1"/>
</dbReference>
<evidence type="ECO:0000259" key="3">
    <source>
        <dbReference type="PROSITE" id="PS50404"/>
    </source>
</evidence>
<dbReference type="EMBL" id="KP258222">
    <property type="protein sequence ID" value="AJE61310.1"/>
    <property type="molecule type" value="mRNA"/>
</dbReference>
<evidence type="ECO:0000256" key="1">
    <source>
        <dbReference type="ARBA" id="ARBA00011738"/>
    </source>
</evidence>
<gene>
    <name evidence="5" type="primary">GSTe5</name>
</gene>
<organism evidence="5">
    <name type="scientific">Dendroctonus armandi</name>
    <dbReference type="NCBI Taxonomy" id="77159"/>
    <lineage>
        <taxon>Eukaryota</taxon>
        <taxon>Metazoa</taxon>
        <taxon>Ecdysozoa</taxon>
        <taxon>Arthropoda</taxon>
        <taxon>Hexapoda</taxon>
        <taxon>Insecta</taxon>
        <taxon>Pterygota</taxon>
        <taxon>Neoptera</taxon>
        <taxon>Endopterygota</taxon>
        <taxon>Coleoptera</taxon>
        <taxon>Polyphaga</taxon>
        <taxon>Cucujiformia</taxon>
        <taxon>Curculionidae</taxon>
        <taxon>Scolytinae</taxon>
        <taxon>Dendroctonus</taxon>
    </lineage>
</organism>
<comment type="similarity">
    <text evidence="2">Belongs to the GST superfamily.</text>
</comment>
<dbReference type="SFLD" id="SFLDS00019">
    <property type="entry name" value="Glutathione_Transferase_(cytos"/>
    <property type="match status" value="1"/>
</dbReference>
<dbReference type="InterPro" id="IPR036282">
    <property type="entry name" value="Glutathione-S-Trfase_C_sf"/>
</dbReference>
<dbReference type="InterPro" id="IPR036249">
    <property type="entry name" value="Thioredoxin-like_sf"/>
</dbReference>
<dbReference type="SFLD" id="SFLDG01153">
    <property type="entry name" value="Main.4:_Theta-like"/>
    <property type="match status" value="1"/>
</dbReference>
<dbReference type="PROSITE" id="PS50404">
    <property type="entry name" value="GST_NTER"/>
    <property type="match status" value="1"/>
</dbReference>